<keyword evidence="2" id="KW-0597">Phosphoprotein</keyword>
<dbReference type="InterPro" id="IPR011006">
    <property type="entry name" value="CheY-like_superfamily"/>
</dbReference>
<dbReference type="PANTHER" id="PTHR43874:SF147">
    <property type="entry name" value="TYPE-A RESPONSE REGULATOR"/>
    <property type="match status" value="1"/>
</dbReference>
<keyword evidence="1" id="KW-0902">Two-component regulatory system</keyword>
<reference evidence="4 5" key="1">
    <citation type="submission" date="2024-09" db="EMBL/GenBank/DDBJ databases">
        <title>Chromosome-scale assembly of Riccia fluitans.</title>
        <authorList>
            <person name="Paukszto L."/>
            <person name="Sawicki J."/>
            <person name="Karawczyk K."/>
            <person name="Piernik-Szablinska J."/>
            <person name="Szczecinska M."/>
            <person name="Mazdziarz M."/>
        </authorList>
    </citation>
    <scope>NUCLEOTIDE SEQUENCE [LARGE SCALE GENOMIC DNA]</scope>
    <source>
        <strain evidence="4">Rf_01</strain>
        <tissue evidence="4">Aerial parts of the thallus</tissue>
    </source>
</reference>
<protein>
    <recommendedName>
        <fullName evidence="3">Response regulatory domain-containing protein</fullName>
    </recommendedName>
</protein>
<organism evidence="4 5">
    <name type="scientific">Riccia fluitans</name>
    <dbReference type="NCBI Taxonomy" id="41844"/>
    <lineage>
        <taxon>Eukaryota</taxon>
        <taxon>Viridiplantae</taxon>
        <taxon>Streptophyta</taxon>
        <taxon>Embryophyta</taxon>
        <taxon>Marchantiophyta</taxon>
        <taxon>Marchantiopsida</taxon>
        <taxon>Marchantiidae</taxon>
        <taxon>Marchantiales</taxon>
        <taxon>Ricciaceae</taxon>
        <taxon>Riccia</taxon>
    </lineage>
</organism>
<dbReference type="PANTHER" id="PTHR43874">
    <property type="entry name" value="TWO-COMPONENT RESPONSE REGULATOR"/>
    <property type="match status" value="1"/>
</dbReference>
<dbReference type="AlphaFoldDB" id="A0ABD1Y6Z4"/>
<dbReference type="PROSITE" id="PS50110">
    <property type="entry name" value="RESPONSE_REGULATORY"/>
    <property type="match status" value="1"/>
</dbReference>
<gene>
    <name evidence="4" type="ORF">R1flu_002670</name>
</gene>
<dbReference type="InterPro" id="IPR045279">
    <property type="entry name" value="ARR-like"/>
</dbReference>
<dbReference type="GO" id="GO:0000160">
    <property type="term" value="P:phosphorelay signal transduction system"/>
    <property type="evidence" value="ECO:0007669"/>
    <property type="project" value="UniProtKB-KW"/>
</dbReference>
<evidence type="ECO:0000313" key="4">
    <source>
        <dbReference type="EMBL" id="KAL2622465.1"/>
    </source>
</evidence>
<evidence type="ECO:0000313" key="5">
    <source>
        <dbReference type="Proteomes" id="UP001605036"/>
    </source>
</evidence>
<dbReference type="EMBL" id="JBHFFA010000006">
    <property type="protein sequence ID" value="KAL2622465.1"/>
    <property type="molecule type" value="Genomic_DNA"/>
</dbReference>
<dbReference type="SUPFAM" id="SSF52172">
    <property type="entry name" value="CheY-like"/>
    <property type="match status" value="1"/>
</dbReference>
<name>A0ABD1Y6Z4_9MARC</name>
<dbReference type="Gene3D" id="3.40.50.2300">
    <property type="match status" value="1"/>
</dbReference>
<comment type="caution">
    <text evidence="4">The sequence shown here is derived from an EMBL/GenBank/DDBJ whole genome shotgun (WGS) entry which is preliminary data.</text>
</comment>
<dbReference type="Pfam" id="PF00072">
    <property type="entry name" value="Response_reg"/>
    <property type="match status" value="1"/>
</dbReference>
<evidence type="ECO:0000256" key="2">
    <source>
        <dbReference type="PROSITE-ProRule" id="PRU00169"/>
    </source>
</evidence>
<dbReference type="InterPro" id="IPR001789">
    <property type="entry name" value="Sig_transdc_resp-reg_receiver"/>
</dbReference>
<evidence type="ECO:0000259" key="3">
    <source>
        <dbReference type="PROSITE" id="PS50110"/>
    </source>
</evidence>
<keyword evidence="5" id="KW-1185">Reference proteome</keyword>
<feature type="domain" description="Response regulatory" evidence="3">
    <location>
        <begin position="8"/>
        <end position="132"/>
    </location>
</feature>
<evidence type="ECO:0000256" key="1">
    <source>
        <dbReference type="ARBA" id="ARBA00023012"/>
    </source>
</evidence>
<accession>A0ABD1Y6Z4</accession>
<sequence length="136" mass="15588">MFRGKDIRVLVVDDDKTSQMIVERMLKKLSFSVTTTDNAFEALAELGIDRTHSSQNSSEFDLIISDFVMPQMTGFELLQRLKASPLRNVPVVIMSSDNIQDRIERCLSEGAERYLVKPVRFEQIKELSGYIRKLSN</sequence>
<proteinExistence type="predicted"/>
<dbReference type="Proteomes" id="UP001605036">
    <property type="component" value="Unassembled WGS sequence"/>
</dbReference>
<feature type="modified residue" description="4-aspartylphosphate" evidence="2">
    <location>
        <position position="66"/>
    </location>
</feature>
<dbReference type="SMART" id="SM00448">
    <property type="entry name" value="REC"/>
    <property type="match status" value="1"/>
</dbReference>